<evidence type="ECO:0000313" key="7">
    <source>
        <dbReference type="EMBL" id="KAF7335042.1"/>
    </source>
</evidence>
<keyword evidence="5" id="KW-0560">Oxidoreductase</keyword>
<name>A0A8H6X5V1_9AGAR</name>
<evidence type="ECO:0000256" key="1">
    <source>
        <dbReference type="ARBA" id="ARBA00001974"/>
    </source>
</evidence>
<dbReference type="SUPFAM" id="SSF54373">
    <property type="entry name" value="FAD-linked reductases, C-terminal domain"/>
    <property type="match status" value="1"/>
</dbReference>
<reference evidence="7" key="1">
    <citation type="submission" date="2020-05" db="EMBL/GenBank/DDBJ databases">
        <title>Mycena genomes resolve the evolution of fungal bioluminescence.</title>
        <authorList>
            <person name="Tsai I.J."/>
        </authorList>
    </citation>
    <scope>NUCLEOTIDE SEQUENCE</scope>
    <source>
        <strain evidence="7">CCC161011</strain>
    </source>
</reference>
<organism evidence="7 8">
    <name type="scientific">Mycena venus</name>
    <dbReference type="NCBI Taxonomy" id="2733690"/>
    <lineage>
        <taxon>Eukaryota</taxon>
        <taxon>Fungi</taxon>
        <taxon>Dikarya</taxon>
        <taxon>Basidiomycota</taxon>
        <taxon>Agaricomycotina</taxon>
        <taxon>Agaricomycetes</taxon>
        <taxon>Agaricomycetidae</taxon>
        <taxon>Agaricales</taxon>
        <taxon>Marasmiineae</taxon>
        <taxon>Mycenaceae</taxon>
        <taxon>Mycena</taxon>
    </lineage>
</organism>
<dbReference type="OrthoDB" id="2015447at2759"/>
<dbReference type="Proteomes" id="UP000620124">
    <property type="component" value="Unassembled WGS sequence"/>
</dbReference>
<dbReference type="Gene3D" id="3.30.9.10">
    <property type="entry name" value="D-Amino Acid Oxidase, subunit A, domain 2"/>
    <property type="match status" value="1"/>
</dbReference>
<comment type="cofactor">
    <cofactor evidence="1">
        <name>FAD</name>
        <dbReference type="ChEBI" id="CHEBI:57692"/>
    </cofactor>
</comment>
<evidence type="ECO:0000259" key="6">
    <source>
        <dbReference type="Pfam" id="PF01266"/>
    </source>
</evidence>
<dbReference type="GO" id="GO:0071949">
    <property type="term" value="F:FAD binding"/>
    <property type="evidence" value="ECO:0007669"/>
    <property type="project" value="InterPro"/>
</dbReference>
<comment type="caution">
    <text evidence="7">The sequence shown here is derived from an EMBL/GenBank/DDBJ whole genome shotgun (WGS) entry which is preliminary data.</text>
</comment>
<dbReference type="Pfam" id="PF01266">
    <property type="entry name" value="DAO"/>
    <property type="match status" value="1"/>
</dbReference>
<proteinExistence type="inferred from homology"/>
<dbReference type="PANTHER" id="PTHR11530">
    <property type="entry name" value="D-AMINO ACID OXIDASE"/>
    <property type="match status" value="1"/>
</dbReference>
<dbReference type="Gene3D" id="3.40.50.720">
    <property type="entry name" value="NAD(P)-binding Rossmann-like Domain"/>
    <property type="match status" value="1"/>
</dbReference>
<protein>
    <submittedName>
        <fullName evidence="7">D-amino-acid oxidase</fullName>
    </submittedName>
</protein>
<evidence type="ECO:0000256" key="4">
    <source>
        <dbReference type="ARBA" id="ARBA00022827"/>
    </source>
</evidence>
<dbReference type="PANTHER" id="PTHR11530:SF25">
    <property type="entry name" value="FAD DEPENDENT OXIDOREDUCTASE DOMAIN-CONTAINING PROTEIN"/>
    <property type="match status" value="1"/>
</dbReference>
<dbReference type="EMBL" id="JACAZI010000025">
    <property type="protein sequence ID" value="KAF7335042.1"/>
    <property type="molecule type" value="Genomic_DNA"/>
</dbReference>
<dbReference type="GO" id="GO:0003884">
    <property type="term" value="F:D-amino-acid oxidase activity"/>
    <property type="evidence" value="ECO:0007669"/>
    <property type="project" value="InterPro"/>
</dbReference>
<dbReference type="InterPro" id="IPR023209">
    <property type="entry name" value="DAO"/>
</dbReference>
<sequence length="507" mass="56145">MYDTELYQSPMEQGRFSPSLVWSGFLGGTNRKQNISSDELHANFPIALSAFYPLRRLILSTVAQTIIMSESPELHIDFNRDPLIAPTHDSPHILIIGAGIVGMSAAWTLLDSGYKVTVLASHFADRVNGDRLTSQIAGALWEYPPAVCGHTSDVEALEIAKRWAMVSYHVFKYMAATPYLSGEYAVVMRDAIFFFEKPVNDDAKHLRKMREIERSGVSGFLHDKNLTHPFGIDNSKYVDAYKLRSPMIDTDVALTKITKLVKSKGAQFITLTLTGKLVDQEADLLQKYSADAIVNATGLGSWELAGDENVYPLRGAMIRVVNNNQHFKKVTTALAVSAEAEGNIETKFIFIVPRGDGILYTGGFSEPDKTDRLVEDDPKIEEMAKDDERFLPGLDTSHRDPAYPVAQGLRPARHGDVLCQRELTYPLPGGRKGYSRIVHCYGHAGSGWSLSFGSALEVKTLINSALAGEVPEPMHKQAPSAISREQVADLKMLAPTRAKWDGHKFKY</sequence>
<evidence type="ECO:0000256" key="2">
    <source>
        <dbReference type="ARBA" id="ARBA00006730"/>
    </source>
</evidence>
<evidence type="ECO:0000256" key="5">
    <source>
        <dbReference type="ARBA" id="ARBA00023002"/>
    </source>
</evidence>
<keyword evidence="4" id="KW-0274">FAD</keyword>
<accession>A0A8H6X5V1</accession>
<dbReference type="GO" id="GO:0019478">
    <property type="term" value="P:D-amino acid catabolic process"/>
    <property type="evidence" value="ECO:0007669"/>
    <property type="project" value="TreeGrafter"/>
</dbReference>
<dbReference type="SUPFAM" id="SSF51971">
    <property type="entry name" value="Nucleotide-binding domain"/>
    <property type="match status" value="1"/>
</dbReference>
<evidence type="ECO:0000256" key="3">
    <source>
        <dbReference type="ARBA" id="ARBA00022630"/>
    </source>
</evidence>
<evidence type="ECO:0000313" key="8">
    <source>
        <dbReference type="Proteomes" id="UP000620124"/>
    </source>
</evidence>
<keyword evidence="3" id="KW-0285">Flavoprotein</keyword>
<feature type="domain" description="FAD dependent oxidoreductase" evidence="6">
    <location>
        <begin position="93"/>
        <end position="457"/>
    </location>
</feature>
<dbReference type="InterPro" id="IPR006076">
    <property type="entry name" value="FAD-dep_OxRdtase"/>
</dbReference>
<comment type="similarity">
    <text evidence="2">Belongs to the DAMOX/DASOX family.</text>
</comment>
<keyword evidence="8" id="KW-1185">Reference proteome</keyword>
<gene>
    <name evidence="7" type="ORF">MVEN_02254500</name>
</gene>
<dbReference type="AlphaFoldDB" id="A0A8H6X5V1"/>
<dbReference type="GO" id="GO:0005737">
    <property type="term" value="C:cytoplasm"/>
    <property type="evidence" value="ECO:0007669"/>
    <property type="project" value="TreeGrafter"/>
</dbReference>